<evidence type="ECO:0000259" key="1">
    <source>
        <dbReference type="Pfam" id="PF05117"/>
    </source>
</evidence>
<evidence type="ECO:0000313" key="3">
    <source>
        <dbReference type="Proteomes" id="UP000831113"/>
    </source>
</evidence>
<gene>
    <name evidence="2" type="ORF">MTX78_11450</name>
</gene>
<name>A0ABY4D4R1_9BACT</name>
<evidence type="ECO:0000313" key="2">
    <source>
        <dbReference type="EMBL" id="UOG77192.1"/>
    </source>
</evidence>
<dbReference type="InterPro" id="IPR016097">
    <property type="entry name" value="DUF695"/>
</dbReference>
<dbReference type="Proteomes" id="UP000831113">
    <property type="component" value="Chromosome"/>
</dbReference>
<organism evidence="2 3">
    <name type="scientific">Hymenobacter tibetensis</name>
    <dbReference type="NCBI Taxonomy" id="497967"/>
    <lineage>
        <taxon>Bacteria</taxon>
        <taxon>Pseudomonadati</taxon>
        <taxon>Bacteroidota</taxon>
        <taxon>Cytophagia</taxon>
        <taxon>Cytophagales</taxon>
        <taxon>Hymenobacteraceae</taxon>
        <taxon>Hymenobacter</taxon>
    </lineage>
</organism>
<sequence length="362" mass="42225">MKLLDNSSSTPLAFRYVEFWDWFSQHAHAFFHTVKERHRIKEDFFNPLSLALDRIKDGFYFQTGMMDDDTAELEISVEGAIENITFVEELIQAAPSLPGWKFTAFKTATQSKHISIKMSGFEFNTSTLTFYTNDEPEYPDEINLVVVHQDYTEENESTIWNGTLNFLDNYLGELAFATTIDRITVIGPQEAEQELIPLEKLHDFLIWRQKEFVEKYEGLRHQTEEDTYATFDAELESGNRLVAIMNTDLLAWDAKASHPWVMVVGIPYDGEYSNGMPDDETYATLDELEDAIVSELPEGEGYLNLGRQTADSRREIYFACQDFRKPSQVLYQVQTHYAQILEVTYEIYKDKYWQSFRRFNSY</sequence>
<protein>
    <submittedName>
        <fullName evidence="2">DUF695 domain-containing protein</fullName>
    </submittedName>
</protein>
<proteinExistence type="predicted"/>
<feature type="domain" description="DUF695" evidence="1">
    <location>
        <begin position="243"/>
        <end position="359"/>
    </location>
</feature>
<dbReference type="EMBL" id="CP094669">
    <property type="protein sequence ID" value="UOG77192.1"/>
    <property type="molecule type" value="Genomic_DNA"/>
</dbReference>
<accession>A0ABY4D4R1</accession>
<reference evidence="2 3" key="1">
    <citation type="submission" date="2022-03" db="EMBL/GenBank/DDBJ databases">
        <title>Hymenobactersp. isolated from the air.</title>
        <authorList>
            <person name="Won M."/>
            <person name="Kwon S.-W."/>
        </authorList>
    </citation>
    <scope>NUCLEOTIDE SEQUENCE [LARGE SCALE GENOMIC DNA]</scope>
    <source>
        <strain evidence="2 3">KACC 21982</strain>
    </source>
</reference>
<dbReference type="Pfam" id="PF05117">
    <property type="entry name" value="DUF695"/>
    <property type="match status" value="1"/>
</dbReference>
<keyword evidence="3" id="KW-1185">Reference proteome</keyword>
<dbReference type="RefSeq" id="WP_243802778.1">
    <property type="nucleotide sequence ID" value="NZ_CP094669.1"/>
</dbReference>